<sequence>MQCHLWHCEKAYQSYCSTSHSELAIHGEEGKNAIVIVDGMKDQEVYEISSKILWSKYGGERCGIPHVDPNHLCMNPLELGGFVFNRELEMEETQRSWVFFCEKNPEGFETTWRSSGVSREVSPGISCEKYVLQRAHVSPVGRFLLSKITGGRFSLALYWMEFLAAERKVESEEEGKVTVVTTEAETSSKRKLNVGETSQLPKKQKQKGTTEDIHVENDYPEASSNTMNDVSQAGPLQATYD</sequence>
<organism evidence="2 3">
    <name type="scientific">Eruca vesicaria subsp. sativa</name>
    <name type="common">Garden rocket</name>
    <name type="synonym">Eruca sativa</name>
    <dbReference type="NCBI Taxonomy" id="29727"/>
    <lineage>
        <taxon>Eukaryota</taxon>
        <taxon>Viridiplantae</taxon>
        <taxon>Streptophyta</taxon>
        <taxon>Embryophyta</taxon>
        <taxon>Tracheophyta</taxon>
        <taxon>Spermatophyta</taxon>
        <taxon>Magnoliopsida</taxon>
        <taxon>eudicotyledons</taxon>
        <taxon>Gunneridae</taxon>
        <taxon>Pentapetalae</taxon>
        <taxon>rosids</taxon>
        <taxon>malvids</taxon>
        <taxon>Brassicales</taxon>
        <taxon>Brassicaceae</taxon>
        <taxon>Brassiceae</taxon>
        <taxon>Eruca</taxon>
    </lineage>
</organism>
<keyword evidence="3" id="KW-1185">Reference proteome</keyword>
<dbReference type="AlphaFoldDB" id="A0ABC8J0I5"/>
<evidence type="ECO:0000256" key="1">
    <source>
        <dbReference type="SAM" id="MobiDB-lite"/>
    </source>
</evidence>
<evidence type="ECO:0000313" key="3">
    <source>
        <dbReference type="Proteomes" id="UP001642260"/>
    </source>
</evidence>
<comment type="caution">
    <text evidence="2">The sequence shown here is derived from an EMBL/GenBank/DDBJ whole genome shotgun (WGS) entry which is preliminary data.</text>
</comment>
<protein>
    <submittedName>
        <fullName evidence="2">Uncharacterized protein</fullName>
    </submittedName>
</protein>
<dbReference type="EMBL" id="CAKOAT010069266">
    <property type="protein sequence ID" value="CAH8308345.1"/>
    <property type="molecule type" value="Genomic_DNA"/>
</dbReference>
<gene>
    <name evidence="2" type="ORF">ERUC_LOCUS5159</name>
</gene>
<name>A0ABC8J0I5_ERUVS</name>
<feature type="compositionally biased region" description="Polar residues" evidence="1">
    <location>
        <begin position="222"/>
        <end position="231"/>
    </location>
</feature>
<dbReference type="Proteomes" id="UP001642260">
    <property type="component" value="Unassembled WGS sequence"/>
</dbReference>
<proteinExistence type="predicted"/>
<evidence type="ECO:0000313" key="2">
    <source>
        <dbReference type="EMBL" id="CAH8308345.1"/>
    </source>
</evidence>
<reference evidence="2 3" key="1">
    <citation type="submission" date="2022-03" db="EMBL/GenBank/DDBJ databases">
        <authorList>
            <person name="Macdonald S."/>
            <person name="Ahmed S."/>
            <person name="Newling K."/>
        </authorList>
    </citation>
    <scope>NUCLEOTIDE SEQUENCE [LARGE SCALE GENOMIC DNA]</scope>
</reference>
<feature type="compositionally biased region" description="Basic and acidic residues" evidence="1">
    <location>
        <begin position="208"/>
        <end position="217"/>
    </location>
</feature>
<accession>A0ABC8J0I5</accession>
<feature type="region of interest" description="Disordered" evidence="1">
    <location>
        <begin position="180"/>
        <end position="241"/>
    </location>
</feature>